<dbReference type="PANTHER" id="PTHR30353">
    <property type="entry name" value="INNER MEMBRANE PROTEIN DEDA-RELATED"/>
    <property type="match status" value="1"/>
</dbReference>
<comment type="subcellular location">
    <subcellularLocation>
        <location evidence="1 7">Cell membrane</location>
        <topology evidence="1 7">Multi-pass membrane protein</topology>
    </subcellularLocation>
</comment>
<name>A0ABN2SMV9_9ACTN</name>
<comment type="similarity">
    <text evidence="2 7">Belongs to the DedA family.</text>
</comment>
<evidence type="ECO:0000256" key="1">
    <source>
        <dbReference type="ARBA" id="ARBA00004651"/>
    </source>
</evidence>
<keyword evidence="5 7" id="KW-1133">Transmembrane helix</keyword>
<dbReference type="Pfam" id="PF09335">
    <property type="entry name" value="VTT_dom"/>
    <property type="match status" value="1"/>
</dbReference>
<accession>A0ABN2SMV9</accession>
<dbReference type="EMBL" id="BAAAQM010000042">
    <property type="protein sequence ID" value="GAA1989540.1"/>
    <property type="molecule type" value="Genomic_DNA"/>
</dbReference>
<protein>
    <submittedName>
        <fullName evidence="10">DedA family protein</fullName>
    </submittedName>
</protein>
<keyword evidence="3 7" id="KW-1003">Cell membrane</keyword>
<dbReference type="Proteomes" id="UP001499854">
    <property type="component" value="Unassembled WGS sequence"/>
</dbReference>
<proteinExistence type="inferred from homology"/>
<keyword evidence="4 7" id="KW-0812">Transmembrane</keyword>
<evidence type="ECO:0000259" key="9">
    <source>
        <dbReference type="Pfam" id="PF09335"/>
    </source>
</evidence>
<feature type="transmembrane region" description="Helical" evidence="7">
    <location>
        <begin position="198"/>
        <end position="216"/>
    </location>
</feature>
<dbReference type="PANTHER" id="PTHR30353:SF0">
    <property type="entry name" value="TRANSMEMBRANE PROTEIN"/>
    <property type="match status" value="1"/>
</dbReference>
<dbReference type="InterPro" id="IPR032816">
    <property type="entry name" value="VTT_dom"/>
</dbReference>
<comment type="caution">
    <text evidence="10">The sequence shown here is derived from an EMBL/GenBank/DDBJ whole genome shotgun (WGS) entry which is preliminary data.</text>
</comment>
<organism evidence="10 11">
    <name type="scientific">Catenulispora subtropica</name>
    <dbReference type="NCBI Taxonomy" id="450798"/>
    <lineage>
        <taxon>Bacteria</taxon>
        <taxon>Bacillati</taxon>
        <taxon>Actinomycetota</taxon>
        <taxon>Actinomycetes</taxon>
        <taxon>Catenulisporales</taxon>
        <taxon>Catenulisporaceae</taxon>
        <taxon>Catenulispora</taxon>
    </lineage>
</organism>
<evidence type="ECO:0000256" key="4">
    <source>
        <dbReference type="ARBA" id="ARBA00022692"/>
    </source>
</evidence>
<evidence type="ECO:0000256" key="6">
    <source>
        <dbReference type="ARBA" id="ARBA00023136"/>
    </source>
</evidence>
<feature type="region of interest" description="Disordered" evidence="8">
    <location>
        <begin position="225"/>
        <end position="249"/>
    </location>
</feature>
<keyword evidence="6 7" id="KW-0472">Membrane</keyword>
<evidence type="ECO:0000256" key="3">
    <source>
        <dbReference type="ARBA" id="ARBA00022475"/>
    </source>
</evidence>
<evidence type="ECO:0000313" key="11">
    <source>
        <dbReference type="Proteomes" id="UP001499854"/>
    </source>
</evidence>
<sequence length="249" mass="26437">MTSSLAAHLLAFNPISATDWINALGNFAVLGVCAIIFAETGLMVGFFLPGDSLLFIAGLLTLSGKSSDGVTNTHHLSLPLLMVAVPVCAVAGAQLGHFLGARFGRPLFDKPDSRLFKREHVDKAEDVFNKYGPTKAVVLARFIPIVRTFMNPVAGVLEMPAKKFFVANVIGGVIWAEGVLLLGRLASNAISADKVDKYIIPITLVIVLLSVTPIFFEWRKARKAGAGAPAAAGGDDRDSVASGGRHRSR</sequence>
<dbReference type="InterPro" id="IPR032818">
    <property type="entry name" value="DedA-like"/>
</dbReference>
<feature type="domain" description="VTT" evidence="9">
    <location>
        <begin position="49"/>
        <end position="184"/>
    </location>
</feature>
<feature type="transmembrane region" description="Helical" evidence="7">
    <location>
        <begin position="164"/>
        <end position="186"/>
    </location>
</feature>
<keyword evidence="11" id="KW-1185">Reference proteome</keyword>
<feature type="transmembrane region" description="Helical" evidence="7">
    <location>
        <begin position="27"/>
        <end position="60"/>
    </location>
</feature>
<reference evidence="10 11" key="1">
    <citation type="journal article" date="2019" name="Int. J. Syst. Evol. Microbiol.">
        <title>The Global Catalogue of Microorganisms (GCM) 10K type strain sequencing project: providing services to taxonomists for standard genome sequencing and annotation.</title>
        <authorList>
            <consortium name="The Broad Institute Genomics Platform"/>
            <consortium name="The Broad Institute Genome Sequencing Center for Infectious Disease"/>
            <person name="Wu L."/>
            <person name="Ma J."/>
        </authorList>
    </citation>
    <scope>NUCLEOTIDE SEQUENCE [LARGE SCALE GENOMIC DNA]</scope>
    <source>
        <strain evidence="10 11">JCM 16013</strain>
    </source>
</reference>
<gene>
    <name evidence="10" type="ORF">GCM10009838_60670</name>
</gene>
<evidence type="ECO:0000313" key="10">
    <source>
        <dbReference type="EMBL" id="GAA1989540.1"/>
    </source>
</evidence>
<evidence type="ECO:0000256" key="2">
    <source>
        <dbReference type="ARBA" id="ARBA00010792"/>
    </source>
</evidence>
<evidence type="ECO:0000256" key="7">
    <source>
        <dbReference type="RuleBase" id="RU367016"/>
    </source>
</evidence>
<evidence type="ECO:0000256" key="8">
    <source>
        <dbReference type="SAM" id="MobiDB-lite"/>
    </source>
</evidence>
<feature type="transmembrane region" description="Helical" evidence="7">
    <location>
        <begin position="80"/>
        <end position="99"/>
    </location>
</feature>
<dbReference type="RefSeq" id="WP_344660575.1">
    <property type="nucleotide sequence ID" value="NZ_BAAAQM010000042.1"/>
</dbReference>
<evidence type="ECO:0000256" key="5">
    <source>
        <dbReference type="ARBA" id="ARBA00022989"/>
    </source>
</evidence>